<dbReference type="PANTHER" id="PTHR43175">
    <property type="entry name" value="CARBONIC ANHYDRASE"/>
    <property type="match status" value="1"/>
</dbReference>
<dbReference type="PANTHER" id="PTHR43175:SF3">
    <property type="entry name" value="CARBON DISULFIDE HYDROLASE"/>
    <property type="match status" value="1"/>
</dbReference>
<evidence type="ECO:0000256" key="2">
    <source>
        <dbReference type="ARBA" id="ARBA00006217"/>
    </source>
</evidence>
<organism evidence="8 9">
    <name type="scientific">Kineococcus halophytocola</name>
    <dbReference type="NCBI Taxonomy" id="3234027"/>
    <lineage>
        <taxon>Bacteria</taxon>
        <taxon>Bacillati</taxon>
        <taxon>Actinomycetota</taxon>
        <taxon>Actinomycetes</taxon>
        <taxon>Kineosporiales</taxon>
        <taxon>Kineosporiaceae</taxon>
        <taxon>Kineococcus</taxon>
    </lineage>
</organism>
<keyword evidence="4" id="KW-0479">Metal-binding</keyword>
<dbReference type="RefSeq" id="WP_370442787.1">
    <property type="nucleotide sequence ID" value="NZ_JBGFTU010000024.1"/>
</dbReference>
<dbReference type="CDD" id="cd03379">
    <property type="entry name" value="beta_CA_cladeD"/>
    <property type="match status" value="1"/>
</dbReference>
<evidence type="ECO:0000313" key="9">
    <source>
        <dbReference type="Proteomes" id="UP001565927"/>
    </source>
</evidence>
<sequence length="175" mass="18645">MDPFADVLTANAEYARTFVDDGRPGVAGVGLAVITCMDSRISPLDMLGLVKGDAKILRNAGARVTDDTLRTLVLAHYLLGVDRVLLLAHTDCGMTKNTDGDVHAKVLAQGVDSRSIDFRTIADQRATLVTDVQRIRSWPFLPPAMPVAGGIYDVRSGAIEMVVPADAAAEAPSRD</sequence>
<comment type="similarity">
    <text evidence="2">Belongs to the beta-class carbonic anhydrase family.</text>
</comment>
<dbReference type="SMART" id="SM00947">
    <property type="entry name" value="Pro_CA"/>
    <property type="match status" value="1"/>
</dbReference>
<evidence type="ECO:0000256" key="3">
    <source>
        <dbReference type="ARBA" id="ARBA00012925"/>
    </source>
</evidence>
<dbReference type="EMBL" id="JBGFTU010000024">
    <property type="protein sequence ID" value="MEZ0166568.1"/>
    <property type="molecule type" value="Genomic_DNA"/>
</dbReference>
<dbReference type="EC" id="4.2.1.1" evidence="3"/>
<protein>
    <recommendedName>
        <fullName evidence="3">carbonic anhydrase</fullName>
        <ecNumber evidence="3">4.2.1.1</ecNumber>
    </recommendedName>
</protein>
<dbReference type="Gene3D" id="3.40.1050.10">
    <property type="entry name" value="Carbonic anhydrase"/>
    <property type="match status" value="1"/>
</dbReference>
<comment type="function">
    <text evidence="6">Catalyzes the reversible hydration of carbon dioxide to form bicarbonate.</text>
</comment>
<gene>
    <name evidence="8" type="ORF">AB2L27_17555</name>
</gene>
<evidence type="ECO:0000313" key="8">
    <source>
        <dbReference type="EMBL" id="MEZ0166568.1"/>
    </source>
</evidence>
<dbReference type="InterPro" id="IPR036874">
    <property type="entry name" value="Carbonic_anhydrase_sf"/>
</dbReference>
<keyword evidence="9" id="KW-1185">Reference proteome</keyword>
<accession>A0ABV4H4S4</accession>
<comment type="caution">
    <text evidence="8">The sequence shown here is derived from an EMBL/GenBank/DDBJ whole genome shotgun (WGS) entry which is preliminary data.</text>
</comment>
<evidence type="ECO:0000256" key="5">
    <source>
        <dbReference type="ARBA" id="ARBA00022833"/>
    </source>
</evidence>
<keyword evidence="5" id="KW-0862">Zinc</keyword>
<evidence type="ECO:0000256" key="7">
    <source>
        <dbReference type="ARBA" id="ARBA00048348"/>
    </source>
</evidence>
<reference evidence="8 9" key="1">
    <citation type="submission" date="2024-07" db="EMBL/GenBank/DDBJ databases">
        <authorList>
            <person name="Thanompreechachai J."/>
            <person name="Duangmal K."/>
        </authorList>
    </citation>
    <scope>NUCLEOTIDE SEQUENCE [LARGE SCALE GENOMIC DNA]</scope>
    <source>
        <strain evidence="8 9">LSe6-4</strain>
    </source>
</reference>
<dbReference type="SUPFAM" id="SSF53056">
    <property type="entry name" value="beta-carbonic anhydrase, cab"/>
    <property type="match status" value="1"/>
</dbReference>
<dbReference type="InterPro" id="IPR001765">
    <property type="entry name" value="Carbonic_anhydrase"/>
</dbReference>
<proteinExistence type="inferred from homology"/>
<evidence type="ECO:0000256" key="1">
    <source>
        <dbReference type="ARBA" id="ARBA00001947"/>
    </source>
</evidence>
<dbReference type="Proteomes" id="UP001565927">
    <property type="component" value="Unassembled WGS sequence"/>
</dbReference>
<evidence type="ECO:0000256" key="6">
    <source>
        <dbReference type="ARBA" id="ARBA00024993"/>
    </source>
</evidence>
<dbReference type="Pfam" id="PF00484">
    <property type="entry name" value="Pro_CA"/>
    <property type="match status" value="1"/>
</dbReference>
<comment type="cofactor">
    <cofactor evidence="1">
        <name>Zn(2+)</name>
        <dbReference type="ChEBI" id="CHEBI:29105"/>
    </cofactor>
</comment>
<comment type="catalytic activity">
    <reaction evidence="7">
        <text>hydrogencarbonate + H(+) = CO2 + H2O</text>
        <dbReference type="Rhea" id="RHEA:10748"/>
        <dbReference type="ChEBI" id="CHEBI:15377"/>
        <dbReference type="ChEBI" id="CHEBI:15378"/>
        <dbReference type="ChEBI" id="CHEBI:16526"/>
        <dbReference type="ChEBI" id="CHEBI:17544"/>
        <dbReference type="EC" id="4.2.1.1"/>
    </reaction>
</comment>
<evidence type="ECO:0000256" key="4">
    <source>
        <dbReference type="ARBA" id="ARBA00022723"/>
    </source>
</evidence>
<name>A0ABV4H4S4_9ACTN</name>